<sequence>MSIARSPPVKFASHPDLHQRHDTTDDNSFVSTRKRKQPDDEDDSLDMLIDRKLTILESKWDNWSSAMNKMITESIAETVKTSITDELTKLSCMMSDMNASLQKLSSENNMIRESLSDVQARVTVLEESASFSSEQVDETKNRIMLIEKQISDTRLVTDQVSTLQNKLDLMEQQARECNLEIANLPERRNENLLSLVEQLGAAMKIPISFLLFEKLISVHRVPHASQNNSRPKNVIVKLASRILRDNVIAASRLMKGRLTSEQLMIQGTVHNIYVNEHLTLQNKLLFRSVREEAKRNNYKYVWVKHGVILVRKTDTSPIQAIRNKHEMSKIK</sequence>
<dbReference type="AlphaFoldDB" id="A0ABD0TL83"/>
<protein>
    <recommendedName>
        <fullName evidence="2">FP protein C-terminal domain-containing protein</fullName>
    </recommendedName>
</protein>
<dbReference type="PANTHER" id="PTHR11505">
    <property type="entry name" value="L1 TRANSPOSABLE ELEMENT-RELATED"/>
    <property type="match status" value="1"/>
</dbReference>
<accession>A0ABD0TL83</accession>
<evidence type="ECO:0000256" key="1">
    <source>
        <dbReference type="SAM" id="MobiDB-lite"/>
    </source>
</evidence>
<evidence type="ECO:0000259" key="2">
    <source>
        <dbReference type="Pfam" id="PF25298"/>
    </source>
</evidence>
<reference evidence="3 4" key="1">
    <citation type="submission" date="2024-06" db="EMBL/GenBank/DDBJ databases">
        <title>A chromosome-level genome assembly of beet webworm, Loxostege sticticalis.</title>
        <authorList>
            <person name="Zhang Y."/>
        </authorList>
    </citation>
    <scope>NUCLEOTIDE SEQUENCE [LARGE SCALE GENOMIC DNA]</scope>
    <source>
        <strain evidence="3">AQ028</strain>
        <tissue evidence="3">Male pupae</tissue>
    </source>
</reference>
<dbReference type="Proteomes" id="UP001549921">
    <property type="component" value="Unassembled WGS sequence"/>
</dbReference>
<proteinExistence type="predicted"/>
<dbReference type="Pfam" id="PF25298">
    <property type="entry name" value="Baculo_FP_2nd"/>
    <property type="match status" value="1"/>
</dbReference>
<feature type="region of interest" description="Disordered" evidence="1">
    <location>
        <begin position="1"/>
        <end position="43"/>
    </location>
</feature>
<evidence type="ECO:0000313" key="3">
    <source>
        <dbReference type="EMBL" id="KAL0850112.1"/>
    </source>
</evidence>
<comment type="caution">
    <text evidence="3">The sequence shown here is derived from an EMBL/GenBank/DDBJ whole genome shotgun (WGS) entry which is preliminary data.</text>
</comment>
<dbReference type="InterPro" id="IPR004244">
    <property type="entry name" value="Transposase_22"/>
</dbReference>
<feature type="compositionally biased region" description="Basic and acidic residues" evidence="1">
    <location>
        <begin position="13"/>
        <end position="24"/>
    </location>
</feature>
<organism evidence="3 4">
    <name type="scientific">Loxostege sticticalis</name>
    <name type="common">Beet webworm moth</name>
    <dbReference type="NCBI Taxonomy" id="481309"/>
    <lineage>
        <taxon>Eukaryota</taxon>
        <taxon>Metazoa</taxon>
        <taxon>Ecdysozoa</taxon>
        <taxon>Arthropoda</taxon>
        <taxon>Hexapoda</taxon>
        <taxon>Insecta</taxon>
        <taxon>Pterygota</taxon>
        <taxon>Neoptera</taxon>
        <taxon>Endopterygota</taxon>
        <taxon>Lepidoptera</taxon>
        <taxon>Glossata</taxon>
        <taxon>Ditrysia</taxon>
        <taxon>Pyraloidea</taxon>
        <taxon>Crambidae</taxon>
        <taxon>Pyraustinae</taxon>
        <taxon>Loxostege</taxon>
    </lineage>
</organism>
<dbReference type="EMBL" id="JBEDNZ010000003">
    <property type="protein sequence ID" value="KAL0850112.1"/>
    <property type="molecule type" value="Genomic_DNA"/>
</dbReference>
<evidence type="ECO:0000313" key="4">
    <source>
        <dbReference type="Proteomes" id="UP001549921"/>
    </source>
</evidence>
<name>A0ABD0TL83_LOXSC</name>
<feature type="domain" description="FP protein C-terminal" evidence="2">
    <location>
        <begin position="279"/>
        <end position="331"/>
    </location>
</feature>
<dbReference type="InterPro" id="IPR057251">
    <property type="entry name" value="FP_C"/>
</dbReference>
<gene>
    <name evidence="3" type="ORF">ABMA28_011994</name>
</gene>